<dbReference type="AlphaFoldDB" id="A0A378C3H2"/>
<sequence length="90" mass="9717">MRVKLGISGIFHNEANRGDRQAAPALSMRQRGDLVGGQAGDFHHRLAGNAVGQHPLGNAQRLGMLSFLSAFKPAFPFAFFCGPLPVIFQQ</sequence>
<dbReference type="EMBL" id="UGLZ01000005">
    <property type="protein sequence ID" value="STV60231.1"/>
    <property type="molecule type" value="Genomic_DNA"/>
</dbReference>
<name>A0A378C3H2_KLEPO</name>
<evidence type="ECO:0000313" key="2">
    <source>
        <dbReference type="Proteomes" id="UP000255382"/>
    </source>
</evidence>
<gene>
    <name evidence="1" type="ORF">NCTC5050_06863</name>
</gene>
<keyword evidence="2" id="KW-1185">Reference proteome</keyword>
<proteinExistence type="predicted"/>
<protein>
    <submittedName>
        <fullName evidence="1">Uncharacterized protein</fullName>
    </submittedName>
</protein>
<accession>A0A378C3H2</accession>
<organism evidence="1 2">
    <name type="scientific">Klebsiella pneumoniae subsp. ozaenae</name>
    <dbReference type="NCBI Taxonomy" id="574"/>
    <lineage>
        <taxon>Bacteria</taxon>
        <taxon>Pseudomonadati</taxon>
        <taxon>Pseudomonadota</taxon>
        <taxon>Gammaproteobacteria</taxon>
        <taxon>Enterobacterales</taxon>
        <taxon>Enterobacteriaceae</taxon>
        <taxon>Klebsiella/Raoultella group</taxon>
        <taxon>Klebsiella</taxon>
        <taxon>Klebsiella pneumoniae complex</taxon>
    </lineage>
</organism>
<dbReference type="Proteomes" id="UP000255382">
    <property type="component" value="Unassembled WGS sequence"/>
</dbReference>
<evidence type="ECO:0000313" key="1">
    <source>
        <dbReference type="EMBL" id="STV60231.1"/>
    </source>
</evidence>
<reference evidence="1 2" key="1">
    <citation type="submission" date="2018-06" db="EMBL/GenBank/DDBJ databases">
        <authorList>
            <consortium name="Pathogen Informatics"/>
            <person name="Doyle S."/>
        </authorList>
    </citation>
    <scope>NUCLEOTIDE SEQUENCE [LARGE SCALE GENOMIC DNA]</scope>
    <source>
        <strain evidence="1 2">NCTC5050</strain>
    </source>
</reference>